<name>A0ABV0ZZ96_9TELE</name>
<organism evidence="1 2">
    <name type="scientific">Ameca splendens</name>
    <dbReference type="NCBI Taxonomy" id="208324"/>
    <lineage>
        <taxon>Eukaryota</taxon>
        <taxon>Metazoa</taxon>
        <taxon>Chordata</taxon>
        <taxon>Craniata</taxon>
        <taxon>Vertebrata</taxon>
        <taxon>Euteleostomi</taxon>
        <taxon>Actinopterygii</taxon>
        <taxon>Neopterygii</taxon>
        <taxon>Teleostei</taxon>
        <taxon>Neoteleostei</taxon>
        <taxon>Acanthomorphata</taxon>
        <taxon>Ovalentaria</taxon>
        <taxon>Atherinomorphae</taxon>
        <taxon>Cyprinodontiformes</taxon>
        <taxon>Goodeidae</taxon>
        <taxon>Ameca</taxon>
    </lineage>
</organism>
<gene>
    <name evidence="1" type="ORF">AMECASPLE_015880</name>
</gene>
<dbReference type="EMBL" id="JAHRIP010076372">
    <property type="protein sequence ID" value="MEQ2311077.1"/>
    <property type="molecule type" value="Genomic_DNA"/>
</dbReference>
<keyword evidence="2" id="KW-1185">Reference proteome</keyword>
<reference evidence="1 2" key="1">
    <citation type="submission" date="2021-06" db="EMBL/GenBank/DDBJ databases">
        <authorList>
            <person name="Palmer J.M."/>
        </authorList>
    </citation>
    <scope>NUCLEOTIDE SEQUENCE [LARGE SCALE GENOMIC DNA]</scope>
    <source>
        <strain evidence="1 2">AS_MEX2019</strain>
        <tissue evidence="1">Muscle</tissue>
    </source>
</reference>
<sequence length="125" mass="13458">MGAMVCGGSFLVADCRSLGLGPGPGPWALWMSVAQISSMSLSGPAALSAFRYSTLREHPVHLILHPITFRRLAFKGPSAVFILACQLSSSLLHPTSTIFLHIYSWLPRYLAANSPPVSDRGGRHL</sequence>
<protein>
    <submittedName>
        <fullName evidence="1">Uncharacterized protein</fullName>
    </submittedName>
</protein>
<dbReference type="Proteomes" id="UP001469553">
    <property type="component" value="Unassembled WGS sequence"/>
</dbReference>
<proteinExistence type="predicted"/>
<comment type="caution">
    <text evidence="1">The sequence shown here is derived from an EMBL/GenBank/DDBJ whole genome shotgun (WGS) entry which is preliminary data.</text>
</comment>
<evidence type="ECO:0000313" key="1">
    <source>
        <dbReference type="EMBL" id="MEQ2311077.1"/>
    </source>
</evidence>
<evidence type="ECO:0000313" key="2">
    <source>
        <dbReference type="Proteomes" id="UP001469553"/>
    </source>
</evidence>
<accession>A0ABV0ZZ96</accession>